<protein>
    <submittedName>
        <fullName evidence="1">Uncharacterized protein</fullName>
    </submittedName>
</protein>
<accession>A0A816SR98</accession>
<dbReference type="EMBL" id="CAJNRE010009916">
    <property type="protein sequence ID" value="CAF2086600.1"/>
    <property type="molecule type" value="Genomic_DNA"/>
</dbReference>
<dbReference type="AlphaFoldDB" id="A0A816SR98"/>
<reference evidence="1" key="1">
    <citation type="submission" date="2021-02" db="EMBL/GenBank/DDBJ databases">
        <authorList>
            <person name="Nowell W R."/>
        </authorList>
    </citation>
    <scope>NUCLEOTIDE SEQUENCE</scope>
</reference>
<comment type="caution">
    <text evidence="1">The sequence shown here is derived from an EMBL/GenBank/DDBJ whole genome shotgun (WGS) entry which is preliminary data.</text>
</comment>
<name>A0A816SR98_9BILA</name>
<dbReference type="Proteomes" id="UP000663824">
    <property type="component" value="Unassembled WGS sequence"/>
</dbReference>
<evidence type="ECO:0000313" key="2">
    <source>
        <dbReference type="EMBL" id="CAF5134080.1"/>
    </source>
</evidence>
<dbReference type="EMBL" id="CAJOBI010268797">
    <property type="protein sequence ID" value="CAF5134080.1"/>
    <property type="molecule type" value="Genomic_DNA"/>
</dbReference>
<dbReference type="Proteomes" id="UP000676336">
    <property type="component" value="Unassembled WGS sequence"/>
</dbReference>
<sequence length="120" mass="13766">MLVSNMQRGKVPPKVEAQLDALPEDNSNLLNNLVTSPSAKKWRKSASNASYFKEYDETVAFLLEEGNMLSKTNSDGYYRTDKASHKRFGKKYAIFYRYAEGELHILAVKKHYGHNKYKIA</sequence>
<proteinExistence type="predicted"/>
<evidence type="ECO:0000313" key="3">
    <source>
        <dbReference type="Proteomes" id="UP000663824"/>
    </source>
</evidence>
<organism evidence="1 3">
    <name type="scientific">Rotaria magnacalcarata</name>
    <dbReference type="NCBI Taxonomy" id="392030"/>
    <lineage>
        <taxon>Eukaryota</taxon>
        <taxon>Metazoa</taxon>
        <taxon>Spiralia</taxon>
        <taxon>Gnathifera</taxon>
        <taxon>Rotifera</taxon>
        <taxon>Eurotatoria</taxon>
        <taxon>Bdelloidea</taxon>
        <taxon>Philodinida</taxon>
        <taxon>Philodinidae</taxon>
        <taxon>Rotaria</taxon>
    </lineage>
</organism>
<gene>
    <name evidence="1" type="ORF">MBJ925_LOCUS19596</name>
    <name evidence="2" type="ORF">SMN809_LOCUS63101</name>
</gene>
<evidence type="ECO:0000313" key="1">
    <source>
        <dbReference type="EMBL" id="CAF2086600.1"/>
    </source>
</evidence>